<evidence type="ECO:0000313" key="3">
    <source>
        <dbReference type="Proteomes" id="UP000026915"/>
    </source>
</evidence>
<dbReference type="EMBL" id="CM001881">
    <property type="protein sequence ID" value="EOY23091.1"/>
    <property type="molecule type" value="Genomic_DNA"/>
</dbReference>
<accession>A0A061G0K6</accession>
<name>A0A061G0K6_THECC</name>
<dbReference type="Proteomes" id="UP000026915">
    <property type="component" value="Chromosome 3"/>
</dbReference>
<reference evidence="2 3" key="1">
    <citation type="journal article" date="2013" name="Genome Biol.">
        <title>The genome sequence of the most widely cultivated cacao type and its use to identify candidate genes regulating pod color.</title>
        <authorList>
            <person name="Motamayor J.C."/>
            <person name="Mockaitis K."/>
            <person name="Schmutz J."/>
            <person name="Haiminen N."/>
            <person name="Iii D.L."/>
            <person name="Cornejo O."/>
            <person name="Findley S.D."/>
            <person name="Zheng P."/>
            <person name="Utro F."/>
            <person name="Royaert S."/>
            <person name="Saski C."/>
            <person name="Jenkins J."/>
            <person name="Podicheti R."/>
            <person name="Zhao M."/>
            <person name="Scheffler B.E."/>
            <person name="Stack J.C."/>
            <person name="Feltus F.A."/>
            <person name="Mustiga G.M."/>
            <person name="Amores F."/>
            <person name="Phillips W."/>
            <person name="Marelli J.P."/>
            <person name="May G.D."/>
            <person name="Shapiro H."/>
            <person name="Ma J."/>
            <person name="Bustamante C.D."/>
            <person name="Schnell R.J."/>
            <person name="Main D."/>
            <person name="Gilbert D."/>
            <person name="Parida L."/>
            <person name="Kuhn D.N."/>
        </authorList>
    </citation>
    <scope>NUCLEOTIDE SEQUENCE [LARGE SCALE GENOMIC DNA]</scope>
    <source>
        <strain evidence="3">cv. Matina 1-6</strain>
    </source>
</reference>
<sequence>MQNKHPFFNSVDRKDESDNGGGGPNAKISSEACGCLLEACDLYSKWTVTFTRGETP</sequence>
<feature type="region of interest" description="Disordered" evidence="1">
    <location>
        <begin position="1"/>
        <end position="25"/>
    </location>
</feature>
<proteinExistence type="predicted"/>
<evidence type="ECO:0000256" key="1">
    <source>
        <dbReference type="SAM" id="MobiDB-lite"/>
    </source>
</evidence>
<protein>
    <submittedName>
        <fullName evidence="2">Uncharacterized protein</fullName>
    </submittedName>
</protein>
<keyword evidence="3" id="KW-1185">Reference proteome</keyword>
<dbReference type="Gramene" id="EOY23091">
    <property type="protein sequence ID" value="EOY23091"/>
    <property type="gene ID" value="TCM_015092"/>
</dbReference>
<evidence type="ECO:0000313" key="2">
    <source>
        <dbReference type="EMBL" id="EOY23091.1"/>
    </source>
</evidence>
<gene>
    <name evidence="2" type="ORF">TCM_015092</name>
</gene>
<dbReference type="HOGENOM" id="CLU_3018160_0_0_1"/>
<dbReference type="InParanoid" id="A0A061G0K6"/>
<dbReference type="AlphaFoldDB" id="A0A061G0K6"/>
<organism evidence="2 3">
    <name type="scientific">Theobroma cacao</name>
    <name type="common">Cacao</name>
    <name type="synonym">Cocoa</name>
    <dbReference type="NCBI Taxonomy" id="3641"/>
    <lineage>
        <taxon>Eukaryota</taxon>
        <taxon>Viridiplantae</taxon>
        <taxon>Streptophyta</taxon>
        <taxon>Embryophyta</taxon>
        <taxon>Tracheophyta</taxon>
        <taxon>Spermatophyta</taxon>
        <taxon>Magnoliopsida</taxon>
        <taxon>eudicotyledons</taxon>
        <taxon>Gunneridae</taxon>
        <taxon>Pentapetalae</taxon>
        <taxon>rosids</taxon>
        <taxon>malvids</taxon>
        <taxon>Malvales</taxon>
        <taxon>Malvaceae</taxon>
        <taxon>Byttnerioideae</taxon>
        <taxon>Theobroma</taxon>
    </lineage>
</organism>